<keyword evidence="1" id="KW-0812">Transmembrane</keyword>
<accession>A0A8J3DVY6</accession>
<dbReference type="Pfam" id="PF09955">
    <property type="entry name" value="DUF2189"/>
    <property type="match status" value="1"/>
</dbReference>
<feature type="transmembrane region" description="Helical" evidence="1">
    <location>
        <begin position="68"/>
        <end position="88"/>
    </location>
</feature>
<comment type="caution">
    <text evidence="2">The sequence shown here is derived from an EMBL/GenBank/DDBJ whole genome shotgun (WGS) entry which is preliminary data.</text>
</comment>
<evidence type="ECO:0008006" key="4">
    <source>
        <dbReference type="Google" id="ProtNLM"/>
    </source>
</evidence>
<organism evidence="2 3">
    <name type="scientific">Agaricicola taiwanensis</name>
    <dbReference type="NCBI Taxonomy" id="591372"/>
    <lineage>
        <taxon>Bacteria</taxon>
        <taxon>Pseudomonadati</taxon>
        <taxon>Pseudomonadota</taxon>
        <taxon>Alphaproteobacteria</taxon>
        <taxon>Rhodobacterales</taxon>
        <taxon>Paracoccaceae</taxon>
        <taxon>Agaricicola</taxon>
    </lineage>
</organism>
<name>A0A8J3DVY6_9RHOB</name>
<dbReference type="EMBL" id="BMCP01000002">
    <property type="protein sequence ID" value="GGE45798.1"/>
    <property type="molecule type" value="Genomic_DNA"/>
</dbReference>
<evidence type="ECO:0000313" key="3">
    <source>
        <dbReference type="Proteomes" id="UP000602745"/>
    </source>
</evidence>
<dbReference type="RefSeq" id="WP_188409933.1">
    <property type="nucleotide sequence ID" value="NZ_BMCP01000002.1"/>
</dbReference>
<keyword evidence="1" id="KW-1133">Transmembrane helix</keyword>
<dbReference type="Proteomes" id="UP000602745">
    <property type="component" value="Unassembled WGS sequence"/>
</dbReference>
<feature type="transmembrane region" description="Helical" evidence="1">
    <location>
        <begin position="192"/>
        <end position="216"/>
    </location>
</feature>
<feature type="transmembrane region" description="Helical" evidence="1">
    <location>
        <begin position="138"/>
        <end position="157"/>
    </location>
</feature>
<gene>
    <name evidence="2" type="ORF">GCM10007276_23790</name>
</gene>
<dbReference type="AlphaFoldDB" id="A0A8J3DVY6"/>
<proteinExistence type="predicted"/>
<evidence type="ECO:0000313" key="2">
    <source>
        <dbReference type="EMBL" id="GGE45798.1"/>
    </source>
</evidence>
<reference evidence="2" key="2">
    <citation type="submission" date="2020-09" db="EMBL/GenBank/DDBJ databases">
        <authorList>
            <person name="Sun Q."/>
            <person name="Sedlacek I."/>
        </authorList>
    </citation>
    <scope>NUCLEOTIDE SEQUENCE</scope>
    <source>
        <strain evidence="2">CCM 7684</strain>
    </source>
</reference>
<reference evidence="2" key="1">
    <citation type="journal article" date="2014" name="Int. J. Syst. Evol. Microbiol.">
        <title>Complete genome sequence of Corynebacterium casei LMG S-19264T (=DSM 44701T), isolated from a smear-ripened cheese.</title>
        <authorList>
            <consortium name="US DOE Joint Genome Institute (JGI-PGF)"/>
            <person name="Walter F."/>
            <person name="Albersmeier A."/>
            <person name="Kalinowski J."/>
            <person name="Ruckert C."/>
        </authorList>
    </citation>
    <scope>NUCLEOTIDE SEQUENCE</scope>
    <source>
        <strain evidence="2">CCM 7684</strain>
    </source>
</reference>
<keyword evidence="1" id="KW-0472">Membrane</keyword>
<dbReference type="InterPro" id="IPR018692">
    <property type="entry name" value="DUF2189"/>
</dbReference>
<evidence type="ECO:0000256" key="1">
    <source>
        <dbReference type="SAM" id="Phobius"/>
    </source>
</evidence>
<keyword evidence="3" id="KW-1185">Reference proteome</keyword>
<feature type="transmembrane region" description="Helical" evidence="1">
    <location>
        <begin position="94"/>
        <end position="117"/>
    </location>
</feature>
<protein>
    <recommendedName>
        <fullName evidence="4">DUF2189 domain-containing protein</fullName>
    </recommendedName>
</protein>
<feature type="transmembrane region" description="Helical" evidence="1">
    <location>
        <begin position="245"/>
        <end position="273"/>
    </location>
</feature>
<sequence>MTIGNPAQWGVDQLRSAVQAAEATGHMLHRPQESMQSDEPVIRRISVRDIETALSRGLDDFAANRTDVVFITLIYPLAGLLLAGLLLQERLLPLIFPLVSGFALVGPFAAAGLYEISRRRERGEPVTWSDAFKVTQRPSFGGVVLLGAILFGIFILWMLSAMAIYWLTFGGETPASLSAFIAQVLGTPRGWLLMGLGIGVGFVFAVIVLAISVVSFPLMLDRNVTVATAMRASVRVVMTNPVPMFLWGAIVAACLALGALPALLGLIIALPVLGHATWHLYRRAIA</sequence>